<evidence type="ECO:0008006" key="3">
    <source>
        <dbReference type="Google" id="ProtNLM"/>
    </source>
</evidence>
<dbReference type="RefSeq" id="WP_274043618.1">
    <property type="nucleotide sequence ID" value="NZ_JANCPR020000002.1"/>
</dbReference>
<sequence>MTGPVTRYVCRTPEHAVELDASPAVAGHVRASLAPFVQVVPAFQAPPARWRVGVARRGLPRGEETVITNSTEPPTRLWCDGTARELLFDPAMPHDFLLHNLVRFVRILLRLLHTEDPEVFLHAGLVAREARGALVLGPKRSGKTSTVLAALRAGHRFVGNDDVTLRTAGEGWKGRGWPRRVSVRGDTFAAVGLPGDADRLLRPAELRELTGSPPVLAQSPVSALVFPRFSAGAGGLIPLDPGDVLARLEANQLPAAVKHADFLLPHFSSVLPCVRRELLALAASDVPGFELRQDFSALGEGALALTRLLSGHAPCERHRP</sequence>
<dbReference type="Gene3D" id="3.40.50.300">
    <property type="entry name" value="P-loop containing nucleotide triphosphate hydrolases"/>
    <property type="match status" value="1"/>
</dbReference>
<protein>
    <recommendedName>
        <fullName evidence="3">Hpr(Ser) kinase/phosphatase</fullName>
    </recommendedName>
</protein>
<dbReference type="InterPro" id="IPR027417">
    <property type="entry name" value="P-loop_NTPase"/>
</dbReference>
<dbReference type="SUPFAM" id="SSF53795">
    <property type="entry name" value="PEP carboxykinase-like"/>
    <property type="match status" value="1"/>
</dbReference>
<organism evidence="1 2">
    <name type="scientific">Streptomyces iconiensis</name>
    <dbReference type="NCBI Taxonomy" id="1384038"/>
    <lineage>
        <taxon>Bacteria</taxon>
        <taxon>Bacillati</taxon>
        <taxon>Actinomycetota</taxon>
        <taxon>Actinomycetes</taxon>
        <taxon>Kitasatosporales</taxon>
        <taxon>Streptomycetaceae</taxon>
        <taxon>Streptomyces</taxon>
    </lineage>
</organism>
<dbReference type="EMBL" id="JANCPR020000002">
    <property type="protein sequence ID" value="MDJ1130764.1"/>
    <property type="molecule type" value="Genomic_DNA"/>
</dbReference>
<comment type="caution">
    <text evidence="1">The sequence shown here is derived from an EMBL/GenBank/DDBJ whole genome shotgun (WGS) entry which is preliminary data.</text>
</comment>
<evidence type="ECO:0000313" key="1">
    <source>
        <dbReference type="EMBL" id="MDJ1130764.1"/>
    </source>
</evidence>
<dbReference type="Proteomes" id="UP001214441">
    <property type="component" value="Unassembled WGS sequence"/>
</dbReference>
<gene>
    <name evidence="1" type="ORF">NMN56_002125</name>
</gene>
<keyword evidence="2" id="KW-1185">Reference proteome</keyword>
<evidence type="ECO:0000313" key="2">
    <source>
        <dbReference type="Proteomes" id="UP001214441"/>
    </source>
</evidence>
<proteinExistence type="predicted"/>
<name>A0ABT6ZPN4_9ACTN</name>
<reference evidence="1 2" key="1">
    <citation type="submission" date="2023-05" db="EMBL/GenBank/DDBJ databases">
        <title>Streptantibioticus silvisoli sp. nov., acidotolerant actinomycetes 1 from pine litter.</title>
        <authorList>
            <person name="Swiecimska M."/>
            <person name="Golinska P."/>
            <person name="Sangal V."/>
            <person name="Wachnowicz B."/>
            <person name="Goodfellow M."/>
        </authorList>
    </citation>
    <scope>NUCLEOTIDE SEQUENCE [LARGE SCALE GENOMIC DNA]</scope>
    <source>
        <strain evidence="1 2">DSM 42109</strain>
    </source>
</reference>
<accession>A0ABT6ZPN4</accession>